<reference evidence="2 3" key="1">
    <citation type="submission" date="2018-02" db="EMBL/GenBank/DDBJ databases">
        <title>Genome sequence of the basidiomycete white-rot fungus Phlebia centrifuga.</title>
        <authorList>
            <person name="Granchi Z."/>
            <person name="Peng M."/>
            <person name="de Vries R.P."/>
            <person name="Hilden K."/>
            <person name="Makela M.R."/>
            <person name="Grigoriev I."/>
            <person name="Riley R."/>
        </authorList>
    </citation>
    <scope>NUCLEOTIDE SEQUENCE [LARGE SCALE GENOMIC DNA]</scope>
    <source>
        <strain evidence="2 3">FBCC195</strain>
    </source>
</reference>
<sequence length="124" mass="14299">MLSSGHQVKGEEEFAQYYAKFERVFSLSRNIPVFYVPGNKDIGLNMKTSDSARARRHYLEHFGSINSKVSISNHTFLLLDAPSLVEEDYQRAEIFKDYHDWTPKRDGTVEFVAAFNESRTETGE</sequence>
<protein>
    <submittedName>
        <fullName evidence="2">Uncharacterized protein</fullName>
    </submittedName>
</protein>
<dbReference type="OrthoDB" id="5977743at2759"/>
<dbReference type="InterPro" id="IPR033308">
    <property type="entry name" value="PGAP5/Cdc1/Ted1"/>
</dbReference>
<dbReference type="PANTHER" id="PTHR13315:SF4">
    <property type="entry name" value="METALLOPHOSPHOESTERASE, ISOFORM E"/>
    <property type="match status" value="1"/>
</dbReference>
<accession>A0A2R6NXX0</accession>
<evidence type="ECO:0000313" key="3">
    <source>
        <dbReference type="Proteomes" id="UP000186601"/>
    </source>
</evidence>
<organism evidence="2 3">
    <name type="scientific">Hermanssonia centrifuga</name>
    <dbReference type="NCBI Taxonomy" id="98765"/>
    <lineage>
        <taxon>Eukaryota</taxon>
        <taxon>Fungi</taxon>
        <taxon>Dikarya</taxon>
        <taxon>Basidiomycota</taxon>
        <taxon>Agaricomycotina</taxon>
        <taxon>Agaricomycetes</taxon>
        <taxon>Polyporales</taxon>
        <taxon>Meruliaceae</taxon>
        <taxon>Hermanssonia</taxon>
    </lineage>
</organism>
<dbReference type="GO" id="GO:0005783">
    <property type="term" value="C:endoplasmic reticulum"/>
    <property type="evidence" value="ECO:0007669"/>
    <property type="project" value="TreeGrafter"/>
</dbReference>
<dbReference type="Proteomes" id="UP000186601">
    <property type="component" value="Unassembled WGS sequence"/>
</dbReference>
<dbReference type="InterPro" id="IPR029052">
    <property type="entry name" value="Metallo-depent_PP-like"/>
</dbReference>
<dbReference type="PANTHER" id="PTHR13315">
    <property type="entry name" value="METALLO PHOSPHOESTERASE RELATED"/>
    <property type="match status" value="1"/>
</dbReference>
<evidence type="ECO:0000313" key="2">
    <source>
        <dbReference type="EMBL" id="PSR79619.1"/>
    </source>
</evidence>
<dbReference type="GO" id="GO:0016020">
    <property type="term" value="C:membrane"/>
    <property type="evidence" value="ECO:0007669"/>
    <property type="project" value="GOC"/>
</dbReference>
<proteinExistence type="predicted"/>
<keyword evidence="1" id="KW-0472">Membrane</keyword>
<dbReference type="STRING" id="98765.A0A2R6NXX0"/>
<dbReference type="AlphaFoldDB" id="A0A2R6NXX0"/>
<dbReference type="EMBL" id="MLYV02000690">
    <property type="protein sequence ID" value="PSR79619.1"/>
    <property type="molecule type" value="Genomic_DNA"/>
</dbReference>
<evidence type="ECO:0000256" key="1">
    <source>
        <dbReference type="ARBA" id="ARBA00023136"/>
    </source>
</evidence>
<dbReference type="GO" id="GO:0006506">
    <property type="term" value="P:GPI anchor biosynthetic process"/>
    <property type="evidence" value="ECO:0007669"/>
    <property type="project" value="InterPro"/>
</dbReference>
<name>A0A2R6NXX0_9APHY</name>
<dbReference type="SUPFAM" id="SSF56300">
    <property type="entry name" value="Metallo-dependent phosphatases"/>
    <property type="match status" value="1"/>
</dbReference>
<gene>
    <name evidence="2" type="ORF">PHLCEN_2v6920</name>
</gene>
<dbReference type="Gene3D" id="3.60.21.10">
    <property type="match status" value="1"/>
</dbReference>
<comment type="caution">
    <text evidence="2">The sequence shown here is derived from an EMBL/GenBank/DDBJ whole genome shotgun (WGS) entry which is preliminary data.</text>
</comment>
<keyword evidence="3" id="KW-1185">Reference proteome</keyword>